<accession>A0ABR1SS20</accession>
<keyword evidence="4" id="KW-1185">Reference proteome</keyword>
<feature type="region of interest" description="Disordered" evidence="1">
    <location>
        <begin position="47"/>
        <end position="89"/>
    </location>
</feature>
<proteinExistence type="predicted"/>
<evidence type="ECO:0000256" key="2">
    <source>
        <dbReference type="SAM" id="Phobius"/>
    </source>
</evidence>
<feature type="transmembrane region" description="Helical" evidence="2">
    <location>
        <begin position="680"/>
        <end position="702"/>
    </location>
</feature>
<evidence type="ECO:0000256" key="1">
    <source>
        <dbReference type="SAM" id="MobiDB-lite"/>
    </source>
</evidence>
<feature type="transmembrane region" description="Helical" evidence="2">
    <location>
        <begin position="241"/>
        <end position="263"/>
    </location>
</feature>
<dbReference type="EMBL" id="JAQQWI010000004">
    <property type="protein sequence ID" value="KAK8036530.1"/>
    <property type="molecule type" value="Genomic_DNA"/>
</dbReference>
<reference evidence="3 4" key="1">
    <citation type="submission" date="2023-01" db="EMBL/GenBank/DDBJ databases">
        <title>Analysis of 21 Apiospora genomes using comparative genomics revels a genus with tremendous synthesis potential of carbohydrate active enzymes and secondary metabolites.</title>
        <authorList>
            <person name="Sorensen T."/>
        </authorList>
    </citation>
    <scope>NUCLEOTIDE SEQUENCE [LARGE SCALE GENOMIC DNA]</scope>
    <source>
        <strain evidence="3 4">CBS 20057</strain>
    </source>
</reference>
<gene>
    <name evidence="3" type="ORF">PG991_001667</name>
</gene>
<keyword evidence="2" id="KW-0472">Membrane</keyword>
<feature type="transmembrane region" description="Helical" evidence="2">
    <location>
        <begin position="114"/>
        <end position="134"/>
    </location>
</feature>
<comment type="caution">
    <text evidence="3">The sequence shown here is derived from an EMBL/GenBank/DDBJ whole genome shotgun (WGS) entry which is preliminary data.</text>
</comment>
<feature type="region of interest" description="Disordered" evidence="1">
    <location>
        <begin position="774"/>
        <end position="806"/>
    </location>
</feature>
<evidence type="ECO:0000313" key="3">
    <source>
        <dbReference type="EMBL" id="KAK8036530.1"/>
    </source>
</evidence>
<feature type="transmembrane region" description="Helical" evidence="2">
    <location>
        <begin position="154"/>
        <end position="175"/>
    </location>
</feature>
<evidence type="ECO:0000313" key="4">
    <source>
        <dbReference type="Proteomes" id="UP001396898"/>
    </source>
</evidence>
<keyword evidence="2" id="KW-1133">Transmembrane helix</keyword>
<organism evidence="3 4">
    <name type="scientific">Apiospora marii</name>
    <dbReference type="NCBI Taxonomy" id="335849"/>
    <lineage>
        <taxon>Eukaryota</taxon>
        <taxon>Fungi</taxon>
        <taxon>Dikarya</taxon>
        <taxon>Ascomycota</taxon>
        <taxon>Pezizomycotina</taxon>
        <taxon>Sordariomycetes</taxon>
        <taxon>Xylariomycetidae</taxon>
        <taxon>Amphisphaeriales</taxon>
        <taxon>Apiosporaceae</taxon>
        <taxon>Apiospora</taxon>
    </lineage>
</organism>
<name>A0ABR1SS20_9PEZI</name>
<dbReference type="Proteomes" id="UP001396898">
    <property type="component" value="Unassembled WGS sequence"/>
</dbReference>
<sequence length="806" mass="88722">MSDHVSPQQYSPISYNDPNDITVDTLHSHDHQLVTWDLGTTQTLPFAGPAATGSGTTIKTPWPRRNNRETDSANHKTSHPSVNEPPFNLQERGDHAAASRAIYKFHRHTLRSSFNIVGPVLVVLFYVLIVFHYLRRPAVNGIMPDRIVDANIVFYAWTVLAIFMLDWAKSALAGFEAAALMRPALAPSNARQLLWHNDKAWGSPGGWWKVLRLSVDHAMTNMTARQRRAIPTLIWRGPRWLWAYLAGTSLLFFVALPLSSLSFEQGKALRRSTRLVEVSGVNRTTFNLRSWGNLPEVVDKTWRQGNPVTPFGETVFYAPKGSSDVSSTFYEDSIQDIYQRQSESIGNPQNQTISFFSGPQVTERAFGSAWGLLTDISCLPMSPYDPKLQFFNVTSIDDWASDLDGGGYPTNSTAYAQRPEVAKVGQGLSGIYRDIGQSFGVSYQYLLASDFFGWRGSSSYSDHPWWPLPIHGHVETVLWQVHNATRSYPEGIASHPLVAHSKSAVNNATYLGYAVQCAVVTDVGVAKLSAETNTFEDFRPEPAPKDQVGVNSNDKVTDWQGVEVMQAIVYAALTGLALHDEHVSKCNSNLSKTCNPWMGATMALNMVPDVVDNEESAVGGGGQQLQLALITPEQMTLAMHKLFGVAAAEMMGQGPGNWTSEGGLYGLDPANDLVPGRVPYLFVLGLLAAWAAFTVFPQLWALSWGRRWTATLDGFVLFRLGAEWRDAVHELSSDNLGDSGTDCLARVPGLVGDMRRHDISGADDEAGIELQEDGNPLRTTSHRSSGFVGLSNAPASSRRGKTYSWN</sequence>
<protein>
    <submittedName>
        <fullName evidence="3">Uncharacterized protein</fullName>
    </submittedName>
</protein>
<keyword evidence="2" id="KW-0812">Transmembrane</keyword>